<evidence type="ECO:0000256" key="1">
    <source>
        <dbReference type="SAM" id="MobiDB-lite"/>
    </source>
</evidence>
<evidence type="ECO:0000313" key="3">
    <source>
        <dbReference type="Proteomes" id="UP000018201"/>
    </source>
</evidence>
<dbReference type="VEuPathDB" id="ToxoDB:EPH_0021190"/>
<name>U6H483_9EIME</name>
<feature type="compositionally biased region" description="Basic and acidic residues" evidence="1">
    <location>
        <begin position="52"/>
        <end position="67"/>
    </location>
</feature>
<organism evidence="2 3">
    <name type="scientific">Eimeria praecox</name>
    <dbReference type="NCBI Taxonomy" id="51316"/>
    <lineage>
        <taxon>Eukaryota</taxon>
        <taxon>Sar</taxon>
        <taxon>Alveolata</taxon>
        <taxon>Apicomplexa</taxon>
        <taxon>Conoidasida</taxon>
        <taxon>Coccidia</taxon>
        <taxon>Eucoccidiorida</taxon>
        <taxon>Eimeriorina</taxon>
        <taxon>Eimeriidae</taxon>
        <taxon>Eimeria</taxon>
    </lineage>
</organism>
<dbReference type="Proteomes" id="UP000018201">
    <property type="component" value="Unassembled WGS sequence"/>
</dbReference>
<reference evidence="2" key="2">
    <citation type="submission" date="2013-10" db="EMBL/GenBank/DDBJ databases">
        <authorList>
            <person name="Aslett M."/>
        </authorList>
    </citation>
    <scope>NUCLEOTIDE SEQUENCE [LARGE SCALE GENOMIC DNA]</scope>
    <source>
        <strain evidence="2">Houghton</strain>
    </source>
</reference>
<accession>U6H483</accession>
<dbReference type="EMBL" id="HG695846">
    <property type="protein sequence ID" value="CDI86682.1"/>
    <property type="molecule type" value="Genomic_DNA"/>
</dbReference>
<feature type="region of interest" description="Disordered" evidence="1">
    <location>
        <begin position="37"/>
        <end position="67"/>
    </location>
</feature>
<dbReference type="AlphaFoldDB" id="U6H483"/>
<proteinExistence type="predicted"/>
<feature type="region of interest" description="Disordered" evidence="1">
    <location>
        <begin position="92"/>
        <end position="138"/>
    </location>
</feature>
<gene>
    <name evidence="2" type="ORF">EPH_0021190</name>
</gene>
<dbReference type="Gene3D" id="4.10.60.10">
    <property type="entry name" value="Zinc finger, CCHC-type"/>
    <property type="match status" value="1"/>
</dbReference>
<sequence length="138" mass="15239">MGKFTEWQEGAEALAASEAPWKATCEERLRYRQQLADARHRVENGGQKRSPRRELARGGNLRDDNTEARWYGCRGKGHLGKDCQLRNGAARHSGETCSRCGGSDHYATRTPHRPMEGRTSTTAVTPGTEGATRLNGQA</sequence>
<keyword evidence="3" id="KW-1185">Reference proteome</keyword>
<protein>
    <recommendedName>
        <fullName evidence="4">CCHC-type domain-containing protein</fullName>
    </recommendedName>
</protein>
<reference evidence="2" key="1">
    <citation type="submission" date="2013-10" db="EMBL/GenBank/DDBJ databases">
        <title>Genomic analysis of the causative agents of coccidiosis in chickens.</title>
        <authorList>
            <person name="Reid A.J."/>
            <person name="Blake D."/>
            <person name="Billington K."/>
            <person name="Browne H."/>
            <person name="Dunn M."/>
            <person name="Hung S."/>
            <person name="Kawahara F."/>
            <person name="Miranda-Saavedra D."/>
            <person name="Mourier T."/>
            <person name="Nagra H."/>
            <person name="Otto T.D."/>
            <person name="Rawlings N."/>
            <person name="Sanchez A."/>
            <person name="Sanders M."/>
            <person name="Subramaniam C."/>
            <person name="Tay Y."/>
            <person name="Dear P."/>
            <person name="Doerig C."/>
            <person name="Gruber A."/>
            <person name="Parkinson J."/>
            <person name="Shirley M."/>
            <person name="Wan K.L."/>
            <person name="Berriman M."/>
            <person name="Tomley F."/>
            <person name="Pain A."/>
        </authorList>
    </citation>
    <scope>NUCLEOTIDE SEQUENCE [LARGE SCALE GENOMIC DNA]</scope>
    <source>
        <strain evidence="2">Houghton</strain>
    </source>
</reference>
<evidence type="ECO:0000313" key="2">
    <source>
        <dbReference type="EMBL" id="CDI86682.1"/>
    </source>
</evidence>
<dbReference type="OrthoDB" id="346286at2759"/>
<evidence type="ECO:0008006" key="4">
    <source>
        <dbReference type="Google" id="ProtNLM"/>
    </source>
</evidence>